<accession>A0A1G1Z884</accession>
<dbReference type="EMBL" id="MHJB01000039">
    <property type="protein sequence ID" value="OGY60639.1"/>
    <property type="molecule type" value="Genomic_DNA"/>
</dbReference>
<dbReference type="AlphaFoldDB" id="A0A1G1Z884"/>
<proteinExistence type="predicted"/>
<gene>
    <name evidence="2" type="ORF">A3F99_01405</name>
</gene>
<evidence type="ECO:0000313" key="3">
    <source>
        <dbReference type="Proteomes" id="UP000176571"/>
    </source>
</evidence>
<feature type="region of interest" description="Disordered" evidence="1">
    <location>
        <begin position="96"/>
        <end position="115"/>
    </location>
</feature>
<reference evidence="2 3" key="1">
    <citation type="journal article" date="2016" name="Nat. Commun.">
        <title>Thousands of microbial genomes shed light on interconnected biogeochemical processes in an aquifer system.</title>
        <authorList>
            <person name="Anantharaman K."/>
            <person name="Brown C.T."/>
            <person name="Hug L.A."/>
            <person name="Sharon I."/>
            <person name="Castelle C.J."/>
            <person name="Probst A.J."/>
            <person name="Thomas B.C."/>
            <person name="Singh A."/>
            <person name="Wilkins M.J."/>
            <person name="Karaoz U."/>
            <person name="Brodie E.L."/>
            <person name="Williams K.H."/>
            <person name="Hubbard S.S."/>
            <person name="Banfield J.F."/>
        </authorList>
    </citation>
    <scope>NUCLEOTIDE SEQUENCE [LARGE SCALE GENOMIC DNA]</scope>
</reference>
<dbReference type="STRING" id="1797693.A3F99_01405"/>
<sequence length="115" mass="12337">MKKNQGQVMLLTVILLSGVVLASTSLAGLLILYQLRQATDAKDSMRAIFAADAGLEWAFYNETRATPQAYPYTMTLTNGAKVTVTYNSSSPLPIKTIGQSGRSARAFQADIPPAP</sequence>
<name>A0A1G1Z884_9BACT</name>
<comment type="caution">
    <text evidence="2">The sequence shown here is derived from an EMBL/GenBank/DDBJ whole genome shotgun (WGS) entry which is preliminary data.</text>
</comment>
<dbReference type="Proteomes" id="UP000176571">
    <property type="component" value="Unassembled WGS sequence"/>
</dbReference>
<protein>
    <recommendedName>
        <fullName evidence="4">Type 4 fimbrial biogenesis protein PilX N-terminal domain-containing protein</fullName>
    </recommendedName>
</protein>
<evidence type="ECO:0000313" key="2">
    <source>
        <dbReference type="EMBL" id="OGY60639.1"/>
    </source>
</evidence>
<evidence type="ECO:0008006" key="4">
    <source>
        <dbReference type="Google" id="ProtNLM"/>
    </source>
</evidence>
<organism evidence="2 3">
    <name type="scientific">Candidatus Colwellbacteria bacterium RIFCSPLOWO2_12_FULL_43_11</name>
    <dbReference type="NCBI Taxonomy" id="1797693"/>
    <lineage>
        <taxon>Bacteria</taxon>
        <taxon>Candidatus Colwelliibacteriota</taxon>
    </lineage>
</organism>
<evidence type="ECO:0000256" key="1">
    <source>
        <dbReference type="SAM" id="MobiDB-lite"/>
    </source>
</evidence>